<protein>
    <submittedName>
        <fullName evidence="2">NosL protein</fullName>
    </submittedName>
</protein>
<sequence length="221" mass="23924">MVKPTTPAYRRRTLLSSIGIGTAVGLAGCLGGDESEPEDTDDETADNGNGDDTDGDGDGDLELEEAASFPDDQECAVCSMTAADHPDWNAQAVHADGHREYFCSSGCLAAYYAAPEEFGGPDSEIEGVWVTDFETGELIDGTDASFVRVTDPDHVDDIMMRNPTPFADRADAEAFVDEFDAYDEDDIITLEEFDMELAELYRSQFFGDDDGHGHNHNLSAV</sequence>
<dbReference type="SUPFAM" id="SSF160387">
    <property type="entry name" value="NosL/MerB-like"/>
    <property type="match status" value="1"/>
</dbReference>
<dbReference type="PANTHER" id="PTHR41247">
    <property type="entry name" value="HTH-TYPE TRANSCRIPTIONAL REPRESSOR YCNK"/>
    <property type="match status" value="1"/>
</dbReference>
<name>A0A1N7DBL5_9EURY</name>
<proteinExistence type="predicted"/>
<feature type="compositionally biased region" description="Acidic residues" evidence="1">
    <location>
        <begin position="33"/>
        <end position="62"/>
    </location>
</feature>
<dbReference type="OrthoDB" id="241788at2157"/>
<dbReference type="PANTHER" id="PTHR41247:SF1">
    <property type="entry name" value="HTH-TYPE TRANSCRIPTIONAL REPRESSOR YCNK"/>
    <property type="match status" value="1"/>
</dbReference>
<accession>A0A1N7DBL5</accession>
<dbReference type="InterPro" id="IPR008719">
    <property type="entry name" value="N2O_reductase_NosL"/>
</dbReference>
<evidence type="ECO:0000313" key="3">
    <source>
        <dbReference type="Proteomes" id="UP000185936"/>
    </source>
</evidence>
<dbReference type="PROSITE" id="PS51257">
    <property type="entry name" value="PROKAR_LIPOPROTEIN"/>
    <property type="match status" value="1"/>
</dbReference>
<dbReference type="EMBL" id="FTNR01000002">
    <property type="protein sequence ID" value="SIR73154.1"/>
    <property type="molecule type" value="Genomic_DNA"/>
</dbReference>
<evidence type="ECO:0000313" key="2">
    <source>
        <dbReference type="EMBL" id="SIR73154.1"/>
    </source>
</evidence>
<gene>
    <name evidence="2" type="ORF">SAMN05421752_102129</name>
</gene>
<evidence type="ECO:0000256" key="1">
    <source>
        <dbReference type="SAM" id="MobiDB-lite"/>
    </source>
</evidence>
<organism evidence="2 3">
    <name type="scientific">Natronorubrum thiooxidans</name>
    <dbReference type="NCBI Taxonomy" id="308853"/>
    <lineage>
        <taxon>Archaea</taxon>
        <taxon>Methanobacteriati</taxon>
        <taxon>Methanobacteriota</taxon>
        <taxon>Stenosarchaea group</taxon>
        <taxon>Halobacteria</taxon>
        <taxon>Halobacteriales</taxon>
        <taxon>Natrialbaceae</taxon>
        <taxon>Natronorubrum</taxon>
    </lineage>
</organism>
<dbReference type="Pfam" id="PF05573">
    <property type="entry name" value="NosL"/>
    <property type="match status" value="1"/>
</dbReference>
<dbReference type="STRING" id="308853.SAMN05421752_102129"/>
<dbReference type="Proteomes" id="UP000185936">
    <property type="component" value="Unassembled WGS sequence"/>
</dbReference>
<reference evidence="3" key="1">
    <citation type="submission" date="2017-01" db="EMBL/GenBank/DDBJ databases">
        <authorList>
            <person name="Varghese N."/>
            <person name="Submissions S."/>
        </authorList>
    </citation>
    <scope>NUCLEOTIDE SEQUENCE [LARGE SCALE GENOMIC DNA]</scope>
    <source>
        <strain evidence="3">type strain: HArc-</strain>
    </source>
</reference>
<feature type="region of interest" description="Disordered" evidence="1">
    <location>
        <begin position="27"/>
        <end position="62"/>
    </location>
</feature>
<dbReference type="AlphaFoldDB" id="A0A1N7DBL5"/>
<keyword evidence="3" id="KW-1185">Reference proteome</keyword>
<dbReference type="RefSeq" id="WP_076607834.1">
    <property type="nucleotide sequence ID" value="NZ_FTNR01000002.1"/>
</dbReference>